<dbReference type="Proteomes" id="UP000243459">
    <property type="component" value="Chromosome 5"/>
</dbReference>
<dbReference type="EMBL" id="CM007383">
    <property type="protein sequence ID" value="ONK74176.1"/>
    <property type="molecule type" value="Genomic_DNA"/>
</dbReference>
<dbReference type="PROSITE" id="PS50985">
    <property type="entry name" value="GRAS"/>
    <property type="match status" value="1"/>
</dbReference>
<evidence type="ECO:0000256" key="3">
    <source>
        <dbReference type="PROSITE-ProRule" id="PRU01191"/>
    </source>
</evidence>
<dbReference type="EMBL" id="CM007385">
    <property type="protein sequence ID" value="ONK68750.1"/>
    <property type="molecule type" value="Genomic_DNA"/>
</dbReference>
<feature type="short sequence motif" description="VHIID" evidence="3">
    <location>
        <begin position="30"/>
        <end position="34"/>
    </location>
</feature>
<dbReference type="PANTHER" id="PTHR31636">
    <property type="entry name" value="OSJNBA0084A10.13 PROTEIN-RELATED"/>
    <property type="match status" value="1"/>
</dbReference>
<reference evidence="6" key="2">
    <citation type="journal article" date="2017" name="Nat. Commun.">
        <title>The asparagus genome sheds light on the origin and evolution of a young Y chromosome.</title>
        <authorList>
            <person name="Harkess A."/>
            <person name="Zhou J."/>
            <person name="Xu C."/>
            <person name="Bowers J.E."/>
            <person name="Van der Hulst R."/>
            <person name="Ayyampalayam S."/>
            <person name="Mercati F."/>
            <person name="Riccardi P."/>
            <person name="McKain M.R."/>
            <person name="Kakrana A."/>
            <person name="Tang H."/>
            <person name="Ray J."/>
            <person name="Groenendijk J."/>
            <person name="Arikit S."/>
            <person name="Mathioni S.M."/>
            <person name="Nakano M."/>
            <person name="Shan H."/>
            <person name="Telgmann-Rauber A."/>
            <person name="Kanno A."/>
            <person name="Yue Z."/>
            <person name="Chen H."/>
            <person name="Li W."/>
            <person name="Chen Y."/>
            <person name="Xu X."/>
            <person name="Zhang Y."/>
            <person name="Luo S."/>
            <person name="Chen H."/>
            <person name="Gao J."/>
            <person name="Mao Z."/>
            <person name="Pires J.C."/>
            <person name="Luo M."/>
            <person name="Kudrna D."/>
            <person name="Wing R.A."/>
            <person name="Meyers B.C."/>
            <person name="Yi K."/>
            <person name="Kong H."/>
            <person name="Lavrijsen P."/>
            <person name="Sunseri F."/>
            <person name="Falavigna A."/>
            <person name="Ye Y."/>
            <person name="Leebens-Mack J.H."/>
            <person name="Chen G."/>
        </authorList>
    </citation>
    <scope>NUCLEOTIDE SEQUENCE [LARGE SCALE GENOMIC DNA]</scope>
    <source>
        <strain evidence="6">cv. DH0086</strain>
    </source>
</reference>
<evidence type="ECO:0000256" key="1">
    <source>
        <dbReference type="ARBA" id="ARBA00023015"/>
    </source>
</evidence>
<evidence type="ECO:0000313" key="5">
    <source>
        <dbReference type="EMBL" id="ONK74176.1"/>
    </source>
</evidence>
<gene>
    <name evidence="5" type="ORF">A4U43_C03F3590</name>
    <name evidence="4" type="ORF">A4U43_C05F15560</name>
</gene>
<evidence type="ECO:0000256" key="2">
    <source>
        <dbReference type="ARBA" id="ARBA00023163"/>
    </source>
</evidence>
<proteinExistence type="inferred from homology"/>
<dbReference type="Proteomes" id="UP000243459">
    <property type="component" value="Chromosome 3"/>
</dbReference>
<reference evidence="5" key="1">
    <citation type="submission" date="2016-10" db="EMBL/GenBank/DDBJ databases">
        <title>The evolution of sex chromosomes in Asparagus.</title>
        <authorList>
            <person name="Leebens-Mack J."/>
            <person name="Bowers J."/>
            <person name="Harkess A."/>
            <person name="Ayyampalayam S."/>
        </authorList>
    </citation>
    <scope>NUCLEOTIDE SEQUENCE [LARGE SCALE GENOMIC DNA]</scope>
    <source>
        <tissue evidence="5">Spear</tissue>
    </source>
</reference>
<organism evidence="5 6">
    <name type="scientific">Asparagus officinalis</name>
    <name type="common">Garden asparagus</name>
    <dbReference type="NCBI Taxonomy" id="4686"/>
    <lineage>
        <taxon>Eukaryota</taxon>
        <taxon>Viridiplantae</taxon>
        <taxon>Streptophyta</taxon>
        <taxon>Embryophyta</taxon>
        <taxon>Tracheophyta</taxon>
        <taxon>Spermatophyta</taxon>
        <taxon>Magnoliopsida</taxon>
        <taxon>Liliopsida</taxon>
        <taxon>Asparagales</taxon>
        <taxon>Asparagaceae</taxon>
        <taxon>Asparagoideae</taxon>
        <taxon>Asparagus</taxon>
    </lineage>
</organism>
<name>A0A5P1F724_ASPOF</name>
<comment type="similarity">
    <text evidence="3">Belongs to the GRAS family.</text>
</comment>
<evidence type="ECO:0000313" key="4">
    <source>
        <dbReference type="EMBL" id="ONK68750.1"/>
    </source>
</evidence>
<feature type="region of interest" description="Leucine repeat II (LRII)" evidence="3">
    <location>
        <begin position="86"/>
        <end position="118"/>
    </location>
</feature>
<dbReference type="Gramene" id="ONK74176">
    <property type="protein sequence ID" value="ONK74176"/>
    <property type="gene ID" value="A4U43_C03F3590"/>
</dbReference>
<sequence>MLYDASPIFKLGHVAANFAILDAARDHPKIHIVDFDLSQGVQYASLINAVSERSRHRSLTLLVNITAVCDPTMPYNTPSTVNNLKIIGDKIVTLASRFGVPVRFSVLNRRASELERASLGCEAGECLAVYLSFALSRIADESASPANPRDQLLRRVKSLGPDIVKLVEQEMNANTAPFATRFGEACGHYGSVLDSLDATMSRDDRGRFRIERALGRKASNSEKGHTFVLKASCSG</sequence>
<dbReference type="Pfam" id="PF03514">
    <property type="entry name" value="GRAS"/>
    <property type="match status" value="1"/>
</dbReference>
<protein>
    <submittedName>
        <fullName evidence="5">Uncharacterized protein</fullName>
    </submittedName>
</protein>
<feature type="region of interest" description="SAW" evidence="3">
    <location>
        <begin position="223"/>
        <end position="235"/>
    </location>
</feature>
<dbReference type="OMA" id="HRSMEMI"/>
<keyword evidence="2" id="KW-0804">Transcription</keyword>
<evidence type="ECO:0000313" key="6">
    <source>
        <dbReference type="Proteomes" id="UP000243459"/>
    </source>
</evidence>
<keyword evidence="1" id="KW-0805">Transcription regulation</keyword>
<dbReference type="AlphaFoldDB" id="A0A5P1F724"/>
<accession>A0A5P1F724</accession>
<dbReference type="Gramene" id="ONK68750">
    <property type="protein sequence ID" value="ONK68750"/>
    <property type="gene ID" value="A4U43_C05F15560"/>
</dbReference>
<dbReference type="InterPro" id="IPR005202">
    <property type="entry name" value="TF_GRAS"/>
</dbReference>
<comment type="caution">
    <text evidence="3">Lacks conserved residue(s) required for the propagation of feature annotation.</text>
</comment>
<keyword evidence="6" id="KW-1185">Reference proteome</keyword>